<proteinExistence type="predicted"/>
<organism evidence="1 2">
    <name type="scientific">Caerostris extrusa</name>
    <name type="common">Bark spider</name>
    <name type="synonym">Caerostris bankana</name>
    <dbReference type="NCBI Taxonomy" id="172846"/>
    <lineage>
        <taxon>Eukaryota</taxon>
        <taxon>Metazoa</taxon>
        <taxon>Ecdysozoa</taxon>
        <taxon>Arthropoda</taxon>
        <taxon>Chelicerata</taxon>
        <taxon>Arachnida</taxon>
        <taxon>Araneae</taxon>
        <taxon>Araneomorphae</taxon>
        <taxon>Entelegynae</taxon>
        <taxon>Araneoidea</taxon>
        <taxon>Araneidae</taxon>
        <taxon>Caerostris</taxon>
    </lineage>
</organism>
<accession>A0AAV4YDW8</accession>
<dbReference type="Proteomes" id="UP001054945">
    <property type="component" value="Unassembled WGS sequence"/>
</dbReference>
<evidence type="ECO:0000313" key="1">
    <source>
        <dbReference type="EMBL" id="GIZ04419.1"/>
    </source>
</evidence>
<comment type="caution">
    <text evidence="1">The sequence shown here is derived from an EMBL/GenBank/DDBJ whole genome shotgun (WGS) entry which is preliminary data.</text>
</comment>
<name>A0AAV4YDW8_CAEEX</name>
<keyword evidence="2" id="KW-1185">Reference proteome</keyword>
<protein>
    <submittedName>
        <fullName evidence="1">Uncharacterized protein</fullName>
    </submittedName>
</protein>
<evidence type="ECO:0000313" key="2">
    <source>
        <dbReference type="Proteomes" id="UP001054945"/>
    </source>
</evidence>
<dbReference type="EMBL" id="BPLR01019083">
    <property type="protein sequence ID" value="GIZ04419.1"/>
    <property type="molecule type" value="Genomic_DNA"/>
</dbReference>
<dbReference type="AlphaFoldDB" id="A0AAV4YDW8"/>
<gene>
    <name evidence="1" type="ORF">CEXT_473731</name>
</gene>
<sequence length="84" mass="9462">MLTFCKTLWQKLRMSRSLHMSWTSSKTSFRSSGVCNSLESVPAEQLLLEGGRTSPWGGCDKRGPVGCHRRSYLGWACKSEEAFM</sequence>
<reference evidence="1 2" key="1">
    <citation type="submission" date="2021-06" db="EMBL/GenBank/DDBJ databases">
        <title>Caerostris extrusa draft genome.</title>
        <authorList>
            <person name="Kono N."/>
            <person name="Arakawa K."/>
        </authorList>
    </citation>
    <scope>NUCLEOTIDE SEQUENCE [LARGE SCALE GENOMIC DNA]</scope>
</reference>